<feature type="domain" description="RRM" evidence="12">
    <location>
        <begin position="61"/>
        <end position="139"/>
    </location>
</feature>
<dbReference type="InterPro" id="IPR000504">
    <property type="entry name" value="RRM_dom"/>
</dbReference>
<dbReference type="GO" id="GO:0006417">
    <property type="term" value="P:regulation of translation"/>
    <property type="evidence" value="ECO:0007669"/>
    <property type="project" value="UniProtKB-KW"/>
</dbReference>
<dbReference type="CDD" id="cd12381">
    <property type="entry name" value="RRM4_I_PABPs"/>
    <property type="match status" value="1"/>
</dbReference>
<gene>
    <name evidence="14" type="ORF">LRAMOSA05523</name>
</gene>
<dbReference type="SUPFAM" id="SSF54928">
    <property type="entry name" value="RNA-binding domain, RBD"/>
    <property type="match status" value="2"/>
</dbReference>
<evidence type="ECO:0000256" key="8">
    <source>
        <dbReference type="ARBA" id="ARBA00022884"/>
    </source>
</evidence>
<dbReference type="EMBL" id="LK023379">
    <property type="protein sequence ID" value="CDS13345.1"/>
    <property type="molecule type" value="Genomic_DNA"/>
</dbReference>
<dbReference type="CDD" id="cd12380">
    <property type="entry name" value="RRM3_I_PABPs"/>
    <property type="match status" value="1"/>
</dbReference>
<evidence type="ECO:0000259" key="12">
    <source>
        <dbReference type="PROSITE" id="PS50102"/>
    </source>
</evidence>
<dbReference type="InterPro" id="IPR034364">
    <property type="entry name" value="PABP_RRM1"/>
</dbReference>
<dbReference type="OrthoDB" id="19742at2759"/>
<feature type="domain" description="RRM" evidence="12">
    <location>
        <begin position="345"/>
        <end position="422"/>
    </location>
</feature>
<dbReference type="PROSITE" id="PS50102">
    <property type="entry name" value="RRM"/>
    <property type="match status" value="4"/>
</dbReference>
<feature type="compositionally biased region" description="Polar residues" evidence="11">
    <location>
        <begin position="535"/>
        <end position="544"/>
    </location>
</feature>
<feature type="domain" description="RRM" evidence="12">
    <location>
        <begin position="242"/>
        <end position="319"/>
    </location>
</feature>
<comment type="similarity">
    <text evidence="2 10">Belongs to the polyadenylate-binding protein type-1 family.</text>
</comment>
<dbReference type="InterPro" id="IPR002004">
    <property type="entry name" value="PABP_HYD_C"/>
</dbReference>
<sequence>MASSVNTSTPAEATAAAAPTNTTPGPSQLSPEQQQQIAHAQAASPAAAPGTTTNAAPAPSASLYVGELDPTITEAMLFEVFNMVGPVSSIRVCRDAVTRRSLGYAYVNYHNVVDGERALDSLNYTLIKGKPCRIMWSQRDPSLRKTGSGNVFIKNLDTSIDNKALHDTFSAFGNILSCKIALDETGNSKGYGFVHYETEEAAESAIKHVNGMLLNDKKVYVGHHIPRKERQAKVEEMRSKFTNVYVKNLDSEVDDKELEELFGKYGKITSAIVQKDEEGNSKGFGFVNFENYEHARKAVDELNDKEYKGKVLFVARAQKKAEREEELRRQYEQAKLEKLAKYQGVNLYVKNLDDDIDDDKLRQEFSVYGVITSAKIMRDEKGNSKGFGFVCFSEPDEATRAITEANGRMIGSKPIYVALAQRKEVRRSQLEAQMAQRNQLRMQQAVPIPGAPGYMPPGAPMFYAPPNGFMAQGQRPMFPPNGMMPRPRWAPQQGQQMPMPGYPQGFGPNHMQGRPPRQPRPARGGANQAGGRGQMTGQRKFSQQGRGGATTNGTQATSQEQQQNGTPPLTAAALAAAAPELQKQMLGERLYPLIHASQPEYSGKITGMLLEMDNSELLNLLEDQAALDAKIEEAMEVLRAHLAATEEPKAEASTE</sequence>
<evidence type="ECO:0000256" key="7">
    <source>
        <dbReference type="ARBA" id="ARBA00022845"/>
    </source>
</evidence>
<evidence type="ECO:0000256" key="5">
    <source>
        <dbReference type="ARBA" id="ARBA00022737"/>
    </source>
</evidence>
<dbReference type="FunFam" id="3.30.70.330:FF:000590">
    <property type="entry name" value="Polyadenylate-binding protein 5"/>
    <property type="match status" value="1"/>
</dbReference>
<dbReference type="PANTHER" id="PTHR24012">
    <property type="entry name" value="RNA BINDING PROTEIN"/>
    <property type="match status" value="1"/>
</dbReference>
<feature type="compositionally biased region" description="Polar residues" evidence="11">
    <location>
        <begin position="551"/>
        <end position="565"/>
    </location>
</feature>
<feature type="domain" description="RRM" evidence="12">
    <location>
        <begin position="149"/>
        <end position="226"/>
    </location>
</feature>
<dbReference type="InterPro" id="IPR006515">
    <property type="entry name" value="PABP_1234"/>
</dbReference>
<dbReference type="PROSITE" id="PS51309">
    <property type="entry name" value="PABC"/>
    <property type="match status" value="1"/>
</dbReference>
<dbReference type="Pfam" id="PF00658">
    <property type="entry name" value="MLLE"/>
    <property type="match status" value="1"/>
</dbReference>
<protein>
    <recommendedName>
        <fullName evidence="10">Polyadenylate-binding protein</fullName>
        <shortName evidence="10">PABP</shortName>
    </recommendedName>
</protein>
<dbReference type="GO" id="GO:0051028">
    <property type="term" value="P:mRNA transport"/>
    <property type="evidence" value="ECO:0007669"/>
    <property type="project" value="UniProtKB-KW"/>
</dbReference>
<name>A0A077X174_9FUNG</name>
<dbReference type="FunFam" id="1.10.1900.10:FF:000004">
    <property type="entry name" value="Polyadenylate-binding protein"/>
    <property type="match status" value="1"/>
</dbReference>
<dbReference type="CDD" id="cd12379">
    <property type="entry name" value="RRM2_I_PABPs"/>
    <property type="match status" value="1"/>
</dbReference>
<evidence type="ECO:0000256" key="4">
    <source>
        <dbReference type="ARBA" id="ARBA00022490"/>
    </source>
</evidence>
<dbReference type="SMART" id="SM00517">
    <property type="entry name" value="PolyA"/>
    <property type="match status" value="1"/>
</dbReference>
<keyword evidence="3" id="KW-0813">Transport</keyword>
<reference evidence="14" key="1">
    <citation type="journal article" date="2014" name="Genome Announc.">
        <title>De novo whole-genome sequence and genome annotation of Lichtheimia ramosa.</title>
        <authorList>
            <person name="Linde J."/>
            <person name="Schwartze V."/>
            <person name="Binder U."/>
            <person name="Lass-Florl C."/>
            <person name="Voigt K."/>
            <person name="Horn F."/>
        </authorList>
    </citation>
    <scope>NUCLEOTIDE SEQUENCE</scope>
    <source>
        <strain evidence="14">JMRC FSU:6197</strain>
    </source>
</reference>
<dbReference type="AlphaFoldDB" id="A0A077X174"/>
<comment type="subcellular location">
    <subcellularLocation>
        <location evidence="1 10">Cytoplasm</location>
    </subcellularLocation>
</comment>
<evidence type="ECO:0000256" key="11">
    <source>
        <dbReference type="SAM" id="MobiDB-lite"/>
    </source>
</evidence>
<dbReference type="FunFam" id="3.30.70.330:FF:000441">
    <property type="entry name" value="Polyadenylate-binding protein"/>
    <property type="match status" value="1"/>
</dbReference>
<dbReference type="Gene3D" id="3.30.70.330">
    <property type="match status" value="4"/>
</dbReference>
<feature type="region of interest" description="Disordered" evidence="11">
    <location>
        <begin position="1"/>
        <end position="56"/>
    </location>
</feature>
<dbReference type="InterPro" id="IPR012677">
    <property type="entry name" value="Nucleotide-bd_a/b_plait_sf"/>
</dbReference>
<dbReference type="FunFam" id="3.30.70.330:FF:000003">
    <property type="entry name" value="Polyadenylate-binding protein"/>
    <property type="match status" value="1"/>
</dbReference>
<keyword evidence="8 9" id="KW-0694">RNA-binding</keyword>
<dbReference type="InterPro" id="IPR045305">
    <property type="entry name" value="RRM2_I_PABPs"/>
</dbReference>
<dbReference type="InterPro" id="IPR036053">
    <property type="entry name" value="PABP-dom"/>
</dbReference>
<accession>A0A077X174</accession>
<dbReference type="NCBIfam" id="TIGR01628">
    <property type="entry name" value="PABP-1234"/>
    <property type="match status" value="1"/>
</dbReference>
<organism evidence="14">
    <name type="scientific">Lichtheimia ramosa</name>
    <dbReference type="NCBI Taxonomy" id="688394"/>
    <lineage>
        <taxon>Eukaryota</taxon>
        <taxon>Fungi</taxon>
        <taxon>Fungi incertae sedis</taxon>
        <taxon>Mucoromycota</taxon>
        <taxon>Mucoromycotina</taxon>
        <taxon>Mucoromycetes</taxon>
        <taxon>Mucorales</taxon>
        <taxon>Lichtheimiaceae</taxon>
        <taxon>Lichtheimia</taxon>
    </lineage>
</organism>
<keyword evidence="5" id="KW-0677">Repeat</keyword>
<dbReference type="SUPFAM" id="SSF63570">
    <property type="entry name" value="PABC (PABP) domain"/>
    <property type="match status" value="1"/>
</dbReference>
<feature type="domain" description="PABC" evidence="13">
    <location>
        <begin position="566"/>
        <end position="643"/>
    </location>
</feature>
<dbReference type="Pfam" id="PF00076">
    <property type="entry name" value="RRM_1"/>
    <property type="match status" value="4"/>
</dbReference>
<evidence type="ECO:0000256" key="1">
    <source>
        <dbReference type="ARBA" id="ARBA00004496"/>
    </source>
</evidence>
<keyword evidence="6" id="KW-0509">mRNA transport</keyword>
<evidence type="ECO:0000256" key="9">
    <source>
        <dbReference type="PROSITE-ProRule" id="PRU00176"/>
    </source>
</evidence>
<feature type="compositionally biased region" description="Low complexity" evidence="11">
    <location>
        <begin position="7"/>
        <end position="56"/>
    </location>
</feature>
<keyword evidence="7" id="KW-0810">Translation regulation</keyword>
<proteinExistence type="inferred from homology"/>
<evidence type="ECO:0000256" key="2">
    <source>
        <dbReference type="ARBA" id="ARBA00008557"/>
    </source>
</evidence>
<dbReference type="CDD" id="cd12378">
    <property type="entry name" value="RRM1_I_PABPs"/>
    <property type="match status" value="1"/>
</dbReference>
<dbReference type="Gene3D" id="1.10.1900.10">
    <property type="entry name" value="c-terminal domain of poly(a) binding protein"/>
    <property type="match status" value="1"/>
</dbReference>
<dbReference type="FunFam" id="3.30.70.330:FF:000385">
    <property type="entry name" value="Polyadenylate-binding protein"/>
    <property type="match status" value="1"/>
</dbReference>
<feature type="compositionally biased region" description="Low complexity" evidence="11">
    <location>
        <begin position="491"/>
        <end position="526"/>
    </location>
</feature>
<evidence type="ECO:0000259" key="13">
    <source>
        <dbReference type="PROSITE" id="PS51309"/>
    </source>
</evidence>
<dbReference type="GO" id="GO:0005737">
    <property type="term" value="C:cytoplasm"/>
    <property type="evidence" value="ECO:0007669"/>
    <property type="project" value="UniProtKB-SubCell"/>
</dbReference>
<evidence type="ECO:0000256" key="6">
    <source>
        <dbReference type="ARBA" id="ARBA00022816"/>
    </source>
</evidence>
<keyword evidence="4 10" id="KW-0963">Cytoplasm</keyword>
<comment type="function">
    <text evidence="10">Binds the poly(A) tail of mRNA.</text>
</comment>
<evidence type="ECO:0000256" key="10">
    <source>
        <dbReference type="RuleBase" id="RU362004"/>
    </source>
</evidence>
<dbReference type="SMART" id="SM00360">
    <property type="entry name" value="RRM"/>
    <property type="match status" value="4"/>
</dbReference>
<dbReference type="InterPro" id="IPR035979">
    <property type="entry name" value="RBD_domain_sf"/>
</dbReference>
<evidence type="ECO:0000256" key="3">
    <source>
        <dbReference type="ARBA" id="ARBA00022448"/>
    </source>
</evidence>
<dbReference type="SMART" id="SM00361">
    <property type="entry name" value="RRM_1"/>
    <property type="match status" value="4"/>
</dbReference>
<evidence type="ECO:0000313" key="14">
    <source>
        <dbReference type="EMBL" id="CDS13345.1"/>
    </source>
</evidence>
<dbReference type="GO" id="GO:0003723">
    <property type="term" value="F:RNA binding"/>
    <property type="evidence" value="ECO:0007669"/>
    <property type="project" value="UniProtKB-UniRule"/>
</dbReference>
<dbReference type="InterPro" id="IPR003954">
    <property type="entry name" value="RRM_euk-type"/>
</dbReference>
<feature type="region of interest" description="Disordered" evidence="11">
    <location>
        <begin position="481"/>
        <end position="567"/>
    </location>
</feature>